<dbReference type="STRING" id="27835.A0A0N4YFN9"/>
<feature type="compositionally biased region" description="Low complexity" evidence="3">
    <location>
        <begin position="189"/>
        <end position="200"/>
    </location>
</feature>
<evidence type="ECO:0000256" key="3">
    <source>
        <dbReference type="SAM" id="MobiDB-lite"/>
    </source>
</evidence>
<name>A0A0N4YFN9_NIPBR</name>
<dbReference type="PRINTS" id="PR01573">
    <property type="entry name" value="SUPERTUBBY"/>
</dbReference>
<reference evidence="5 6" key="2">
    <citation type="submission" date="2018-11" db="EMBL/GenBank/DDBJ databases">
        <authorList>
            <consortium name="Pathogen Informatics"/>
        </authorList>
    </citation>
    <scope>NUCLEOTIDE SEQUENCE [LARGE SCALE GENOMIC DNA]</scope>
</reference>
<evidence type="ECO:0000256" key="2">
    <source>
        <dbReference type="SAM" id="Coils"/>
    </source>
</evidence>
<dbReference type="InterPro" id="IPR000007">
    <property type="entry name" value="Tubby_C"/>
</dbReference>
<keyword evidence="2" id="KW-0175">Coiled coil</keyword>
<evidence type="ECO:0000313" key="5">
    <source>
        <dbReference type="EMBL" id="VDL79177.1"/>
    </source>
</evidence>
<feature type="region of interest" description="Disordered" evidence="3">
    <location>
        <begin position="179"/>
        <end position="215"/>
    </location>
</feature>
<dbReference type="EMBL" id="UYSL01021799">
    <property type="protein sequence ID" value="VDL79177.1"/>
    <property type="molecule type" value="Genomic_DNA"/>
</dbReference>
<dbReference type="PANTHER" id="PTHR16517:SF2">
    <property type="entry name" value="TUBBY-RELATED PROTEIN 4"/>
    <property type="match status" value="1"/>
</dbReference>
<proteinExistence type="inferred from homology"/>
<keyword evidence="6" id="KW-1185">Reference proteome</keyword>
<dbReference type="AlphaFoldDB" id="A0A0N4YFN9"/>
<evidence type="ECO:0000256" key="1">
    <source>
        <dbReference type="ARBA" id="ARBA00007129"/>
    </source>
</evidence>
<dbReference type="WBParaSite" id="NBR_0001558201-mRNA-1">
    <property type="protein sequence ID" value="NBR_0001558201-mRNA-1"/>
    <property type="gene ID" value="NBR_0001558201"/>
</dbReference>
<dbReference type="Proteomes" id="UP000271162">
    <property type="component" value="Unassembled WGS sequence"/>
</dbReference>
<dbReference type="Gene3D" id="3.20.90.10">
    <property type="entry name" value="Tubby Protein, Chain A"/>
    <property type="match status" value="1"/>
</dbReference>
<dbReference type="Pfam" id="PF01167">
    <property type="entry name" value="Tub"/>
    <property type="match status" value="1"/>
</dbReference>
<dbReference type="PANTHER" id="PTHR16517">
    <property type="entry name" value="TUBBY-RELATED"/>
    <property type="match status" value="1"/>
</dbReference>
<feature type="compositionally biased region" description="Polar residues" evidence="3">
    <location>
        <begin position="129"/>
        <end position="139"/>
    </location>
</feature>
<dbReference type="SUPFAM" id="SSF54518">
    <property type="entry name" value="Tubby C-terminal domain-like"/>
    <property type="match status" value="1"/>
</dbReference>
<feature type="region of interest" description="Disordered" evidence="3">
    <location>
        <begin position="124"/>
        <end position="167"/>
    </location>
</feature>
<accession>A0A0N4YFN9</accession>
<gene>
    <name evidence="5" type="ORF">NBR_LOCUS15583</name>
</gene>
<feature type="coiled-coil region" evidence="2">
    <location>
        <begin position="248"/>
        <end position="275"/>
    </location>
</feature>
<evidence type="ECO:0000313" key="6">
    <source>
        <dbReference type="Proteomes" id="UP000271162"/>
    </source>
</evidence>
<sequence>MFSRGFVDHSEDIQWQEFIVATEQEATQSTYVKVVYKTSVLHLQPRQMTIDMAVLGVMQDRTASTARTASTCTSPAVSEGDVDELATLVSQQRLRDDDGLTREERAFFDRVVSECTSLRAAMDAGGMGASTSQGTSQVAASKDDSSPARAESRLDDAEQTMSTTSTWHDEIDSLEYIDGVDDRDPLIPSTSSVGTTSVCSAPATSTARAGQQRDSDDIKAHLDKLARIAGQLSHRHADFNPKRDRASINKMRSQMKELLRRVNEIEKKVAVAIQDLGGQIVLQEYHFVNTVENHPERVGSGDVRGEVRQLMRTLEEMKSALGEGPAPKSSSTIPILTMHNKTPFWNEHNQVYQLDFGGRVTQESAKNFQVEMDGKQVLQFGRIEGGAYTLDFRRPFSASQAFAVALASITQRLK</sequence>
<feature type="compositionally biased region" description="Basic and acidic residues" evidence="3">
    <location>
        <begin position="141"/>
        <end position="156"/>
    </location>
</feature>
<organism evidence="7">
    <name type="scientific">Nippostrongylus brasiliensis</name>
    <name type="common">Rat hookworm</name>
    <dbReference type="NCBI Taxonomy" id="27835"/>
    <lineage>
        <taxon>Eukaryota</taxon>
        <taxon>Metazoa</taxon>
        <taxon>Ecdysozoa</taxon>
        <taxon>Nematoda</taxon>
        <taxon>Chromadorea</taxon>
        <taxon>Rhabditida</taxon>
        <taxon>Rhabditina</taxon>
        <taxon>Rhabditomorpha</taxon>
        <taxon>Strongyloidea</taxon>
        <taxon>Heligmosomidae</taxon>
        <taxon>Nippostrongylus</taxon>
    </lineage>
</organism>
<feature type="domain" description="Tubby C-terminal" evidence="4">
    <location>
        <begin position="324"/>
        <end position="409"/>
    </location>
</feature>
<comment type="similarity">
    <text evidence="1">Belongs to the TUB family.</text>
</comment>
<reference evidence="7" key="1">
    <citation type="submission" date="2017-02" db="UniProtKB">
        <authorList>
            <consortium name="WormBaseParasite"/>
        </authorList>
    </citation>
    <scope>IDENTIFICATION</scope>
</reference>
<protein>
    <submittedName>
        <fullName evidence="7">Tubby-related protein 4 (inferred by orthology to a human protein)</fullName>
    </submittedName>
</protein>
<evidence type="ECO:0000259" key="4">
    <source>
        <dbReference type="Pfam" id="PF01167"/>
    </source>
</evidence>
<evidence type="ECO:0000313" key="7">
    <source>
        <dbReference type="WBParaSite" id="NBR_0001558201-mRNA-1"/>
    </source>
</evidence>
<dbReference type="InterPro" id="IPR025659">
    <property type="entry name" value="Tubby-like_C"/>
</dbReference>